<accession>M0D8G3</accession>
<dbReference type="eggNOG" id="arCOG03828">
    <property type="taxonomic scope" value="Archaea"/>
</dbReference>
<evidence type="ECO:0000259" key="1">
    <source>
        <dbReference type="Pfam" id="PF24035"/>
    </source>
</evidence>
<dbReference type="Pfam" id="PF24035">
    <property type="entry name" value="DUF7344"/>
    <property type="match status" value="1"/>
</dbReference>
<dbReference type="InterPro" id="IPR036388">
    <property type="entry name" value="WH-like_DNA-bd_sf"/>
</dbReference>
<name>M0D8G3_HALPD</name>
<dbReference type="AlphaFoldDB" id="M0D8G3"/>
<dbReference type="EMBL" id="AOIV01000025">
    <property type="protein sequence ID" value="ELZ30444.1"/>
    <property type="molecule type" value="Genomic_DNA"/>
</dbReference>
<dbReference type="RefSeq" id="WP_008386899.1">
    <property type="nucleotide sequence ID" value="NZ_AOIV01000025.1"/>
</dbReference>
<dbReference type="Gene3D" id="1.10.10.10">
    <property type="entry name" value="Winged helix-like DNA-binding domain superfamily/Winged helix DNA-binding domain"/>
    <property type="match status" value="1"/>
</dbReference>
<keyword evidence="3" id="KW-1185">Reference proteome</keyword>
<feature type="domain" description="DUF7344" evidence="1">
    <location>
        <begin position="27"/>
        <end position="104"/>
    </location>
</feature>
<proteinExistence type="predicted"/>
<gene>
    <name evidence="2" type="ORF">C474_11546</name>
</gene>
<dbReference type="InParanoid" id="M0D8G3"/>
<comment type="caution">
    <text evidence="2">The sequence shown here is derived from an EMBL/GenBank/DDBJ whole genome shotgun (WGS) entry which is preliminary data.</text>
</comment>
<evidence type="ECO:0000313" key="2">
    <source>
        <dbReference type="EMBL" id="ELZ30444.1"/>
    </source>
</evidence>
<evidence type="ECO:0000313" key="3">
    <source>
        <dbReference type="Proteomes" id="UP000011513"/>
    </source>
</evidence>
<dbReference type="Proteomes" id="UP000011513">
    <property type="component" value="Unassembled WGS sequence"/>
</dbReference>
<organism evidence="2 3">
    <name type="scientific">Halogeometricum pallidum JCM 14848</name>
    <dbReference type="NCBI Taxonomy" id="1227487"/>
    <lineage>
        <taxon>Archaea</taxon>
        <taxon>Methanobacteriati</taxon>
        <taxon>Methanobacteriota</taxon>
        <taxon>Stenosarchaea group</taxon>
        <taxon>Halobacteria</taxon>
        <taxon>Halobacteriales</taxon>
        <taxon>Haloferacaceae</taxon>
        <taxon>Halogeometricum</taxon>
    </lineage>
</organism>
<protein>
    <recommendedName>
        <fullName evidence="1">DUF7344 domain-containing protein</fullName>
    </recommendedName>
</protein>
<reference evidence="2 3" key="1">
    <citation type="journal article" date="2014" name="PLoS Genet.">
        <title>Phylogenetically driven sequencing of extremely halophilic archaea reveals strategies for static and dynamic osmo-response.</title>
        <authorList>
            <person name="Becker E.A."/>
            <person name="Seitzer P.M."/>
            <person name="Tritt A."/>
            <person name="Larsen D."/>
            <person name="Krusor M."/>
            <person name="Yao A.I."/>
            <person name="Wu D."/>
            <person name="Madern D."/>
            <person name="Eisen J.A."/>
            <person name="Darling A.E."/>
            <person name="Facciotti M.T."/>
        </authorList>
    </citation>
    <scope>NUCLEOTIDE SEQUENCE [LARGE SCALE GENOMIC DNA]</scope>
    <source>
        <strain evidence="2 3">JCM 14848</strain>
    </source>
</reference>
<dbReference type="InterPro" id="IPR055768">
    <property type="entry name" value="DUF7344"/>
</dbReference>
<sequence length="113" mass="12950">MTNSQSIHSDTRLFDTVDASALDERLEALSHRRRRHVLQCLEEGRTPLTLAELANEVAKRDRDATQSGISAEEVEKVRVVLYHLHLPKLRDADLVAYDRENDSITLSSEIRRE</sequence>
<dbReference type="OrthoDB" id="247722at2157"/>